<dbReference type="Proteomes" id="UP000541535">
    <property type="component" value="Unassembled WGS sequence"/>
</dbReference>
<dbReference type="PANTHER" id="PTHR35936:SF19">
    <property type="entry name" value="AMINO-ACID-BINDING PROTEIN YXEM-RELATED"/>
    <property type="match status" value="1"/>
</dbReference>
<keyword evidence="5" id="KW-1185">Reference proteome</keyword>
<protein>
    <submittedName>
        <fullName evidence="4">Polar amino acid transport system substrate-binding protein</fullName>
    </submittedName>
</protein>
<keyword evidence="1 2" id="KW-0732">Signal</keyword>
<sequence>MGLRSFLIGLLAASITCTAGAAPILCPERTVVGISDLGYSSYQQDGELRGAGVEVMREVGRRTRCTMKFAWFPRSRLFAQLENDRIDMTVSSVRSSERDRTGQFVPYVYTQFELLLSTRVAGSFTSLSDFVERSDARLNVVRGMVYSADVAILLDKLAQAGRIEYVPDFDVVFRKIAANRADGTLAPPVISMWHLSRLGIAAQVRALTMPESPRQLAGLYLSQHNLSSDVRNAYAQTIRAMLEDGTILRIYERNIGAAATRRLYAGGMREILDFYARPQ</sequence>
<gene>
    <name evidence="4" type="ORF">FHS03_000497</name>
</gene>
<evidence type="ECO:0000256" key="1">
    <source>
        <dbReference type="ARBA" id="ARBA00022729"/>
    </source>
</evidence>
<proteinExistence type="predicted"/>
<dbReference type="AlphaFoldDB" id="A0A7W5B6J6"/>
<evidence type="ECO:0000313" key="5">
    <source>
        <dbReference type="Proteomes" id="UP000541535"/>
    </source>
</evidence>
<dbReference type="Pfam" id="PF00497">
    <property type="entry name" value="SBP_bac_3"/>
    <property type="match status" value="1"/>
</dbReference>
<dbReference type="SUPFAM" id="SSF53850">
    <property type="entry name" value="Periplasmic binding protein-like II"/>
    <property type="match status" value="1"/>
</dbReference>
<feature type="signal peptide" evidence="2">
    <location>
        <begin position="1"/>
        <end position="21"/>
    </location>
</feature>
<feature type="domain" description="Solute-binding protein family 3/N-terminal" evidence="3">
    <location>
        <begin position="29"/>
        <end position="258"/>
    </location>
</feature>
<evidence type="ECO:0000256" key="2">
    <source>
        <dbReference type="SAM" id="SignalP"/>
    </source>
</evidence>
<dbReference type="Gene3D" id="3.40.190.10">
    <property type="entry name" value="Periplasmic binding protein-like II"/>
    <property type="match status" value="2"/>
</dbReference>
<dbReference type="PANTHER" id="PTHR35936">
    <property type="entry name" value="MEMBRANE-BOUND LYTIC MUREIN TRANSGLYCOSYLASE F"/>
    <property type="match status" value="1"/>
</dbReference>
<comment type="caution">
    <text evidence="4">The sequence shown here is derived from an EMBL/GenBank/DDBJ whole genome shotgun (WGS) entry which is preliminary data.</text>
</comment>
<dbReference type="EMBL" id="JACHXD010000001">
    <property type="protein sequence ID" value="MBB3117478.1"/>
    <property type="molecule type" value="Genomic_DNA"/>
</dbReference>
<evidence type="ECO:0000259" key="3">
    <source>
        <dbReference type="SMART" id="SM00062"/>
    </source>
</evidence>
<evidence type="ECO:0000313" key="4">
    <source>
        <dbReference type="EMBL" id="MBB3117478.1"/>
    </source>
</evidence>
<name>A0A7W5B6J6_9BURK</name>
<dbReference type="SMART" id="SM00062">
    <property type="entry name" value="PBPb"/>
    <property type="match status" value="1"/>
</dbReference>
<accession>A0A7W5B6J6</accession>
<dbReference type="InterPro" id="IPR001638">
    <property type="entry name" value="Solute-binding_3/MltF_N"/>
</dbReference>
<dbReference type="RefSeq" id="WP_183439415.1">
    <property type="nucleotide sequence ID" value="NZ_JACHXD010000001.1"/>
</dbReference>
<reference evidence="4 5" key="1">
    <citation type="submission" date="2020-08" db="EMBL/GenBank/DDBJ databases">
        <title>Genomic Encyclopedia of Type Strains, Phase III (KMG-III): the genomes of soil and plant-associated and newly described type strains.</title>
        <authorList>
            <person name="Whitman W."/>
        </authorList>
    </citation>
    <scope>NUCLEOTIDE SEQUENCE [LARGE SCALE GENOMIC DNA]</scope>
    <source>
        <strain evidence="4 5">CECT 8897</strain>
    </source>
</reference>
<feature type="chain" id="PRO_5031490828" evidence="2">
    <location>
        <begin position="22"/>
        <end position="279"/>
    </location>
</feature>
<organism evidence="4 5">
    <name type="scientific">Pseudoduganella violacea</name>
    <dbReference type="NCBI Taxonomy" id="1715466"/>
    <lineage>
        <taxon>Bacteria</taxon>
        <taxon>Pseudomonadati</taxon>
        <taxon>Pseudomonadota</taxon>
        <taxon>Betaproteobacteria</taxon>
        <taxon>Burkholderiales</taxon>
        <taxon>Oxalobacteraceae</taxon>
        <taxon>Telluria group</taxon>
        <taxon>Pseudoduganella</taxon>
    </lineage>
</organism>